<feature type="compositionally biased region" description="Low complexity" evidence="11">
    <location>
        <begin position="160"/>
        <end position="178"/>
    </location>
</feature>
<accession>A0A1I8P9Z3</accession>
<dbReference type="SUPFAM" id="SSF47986">
    <property type="entry name" value="DEATH domain"/>
    <property type="match status" value="1"/>
</dbReference>
<sequence length="509" mass="57467">MSAAATKSKGSSLARVQPSLFIYDLPLSKTQELCDHLDALGVWMQLANRMGFGDDDIKNIGRRIKSTGGSPTYELLNIWGGKYNHKVLELYIVLHRLKAFHGMRIIKDFVPREFQLLIPDSGPALSKILPSNPAVKRSNNNEGCTSSGVTSTINTNSSTIVSSDDNNIHQQSNYNNNSWKSRSNLHHPSGREPHQLQPQLKSVKQINNHHETSLPELDYEEITNGTDNWNEKLKLGEGGFGVVYRGVWKHIDVAIKLMSYKGNVGRERAKIQLQQSRNELNCLYRFRHDNILPIYGYCAQGEKPCLVYQLMKGGSLQDRFNTNKYALLPVQKRIDICLGTARGIFFLHTLLPNKSLIHCDIKPGNILLDQCLQPKIGDFGLAREGPKDNSYIEVAHVCGTRAYLPPEFVNLRRLSKHVDTYSFGVVLLEMFTGLRSIENKNLLTNNIKILLQKKTTEDLVDPRIELTPEEKNLCKICIDLAIQCIKDDPLQRPNMEDVVTTLNSYATDD</sequence>
<comment type="catalytic activity">
    <reaction evidence="8">
        <text>L-threonyl-[protein] + ATP = O-phospho-L-threonyl-[protein] + ADP + H(+)</text>
        <dbReference type="Rhea" id="RHEA:46608"/>
        <dbReference type="Rhea" id="RHEA-COMP:11060"/>
        <dbReference type="Rhea" id="RHEA-COMP:11605"/>
        <dbReference type="ChEBI" id="CHEBI:15378"/>
        <dbReference type="ChEBI" id="CHEBI:30013"/>
        <dbReference type="ChEBI" id="CHEBI:30616"/>
        <dbReference type="ChEBI" id="CHEBI:61977"/>
        <dbReference type="ChEBI" id="CHEBI:456216"/>
        <dbReference type="EC" id="2.7.11.1"/>
    </reaction>
</comment>
<dbReference type="EnsemblMetazoa" id="SCAU006171-RA">
    <property type="protein sequence ID" value="SCAU006171-PA"/>
    <property type="gene ID" value="SCAU006171"/>
</dbReference>
<feature type="binding site" evidence="10">
    <location>
        <position position="256"/>
    </location>
    <ligand>
        <name>ATP</name>
        <dbReference type="ChEBI" id="CHEBI:30616"/>
    </ligand>
</feature>
<dbReference type="CDD" id="cd14066">
    <property type="entry name" value="STKc_IRAK"/>
    <property type="match status" value="1"/>
</dbReference>
<proteinExistence type="inferred from homology"/>
<evidence type="ECO:0000256" key="8">
    <source>
        <dbReference type="ARBA" id="ARBA00047899"/>
    </source>
</evidence>
<feature type="domain" description="Death" evidence="13">
    <location>
        <begin position="43"/>
        <end position="110"/>
    </location>
</feature>
<evidence type="ECO:0000256" key="2">
    <source>
        <dbReference type="ARBA" id="ARBA00012513"/>
    </source>
</evidence>
<evidence type="ECO:0000256" key="6">
    <source>
        <dbReference type="ARBA" id="ARBA00022777"/>
    </source>
</evidence>
<organism evidence="14 15">
    <name type="scientific">Stomoxys calcitrans</name>
    <name type="common">Stable fly</name>
    <name type="synonym">Conops calcitrans</name>
    <dbReference type="NCBI Taxonomy" id="35570"/>
    <lineage>
        <taxon>Eukaryota</taxon>
        <taxon>Metazoa</taxon>
        <taxon>Ecdysozoa</taxon>
        <taxon>Arthropoda</taxon>
        <taxon>Hexapoda</taxon>
        <taxon>Insecta</taxon>
        <taxon>Pterygota</taxon>
        <taxon>Neoptera</taxon>
        <taxon>Endopterygota</taxon>
        <taxon>Diptera</taxon>
        <taxon>Brachycera</taxon>
        <taxon>Muscomorpha</taxon>
        <taxon>Muscoidea</taxon>
        <taxon>Muscidae</taxon>
        <taxon>Stomoxys</taxon>
    </lineage>
</organism>
<evidence type="ECO:0000259" key="13">
    <source>
        <dbReference type="PROSITE" id="PS50017"/>
    </source>
</evidence>
<dbReference type="Pfam" id="PF00531">
    <property type="entry name" value="Death"/>
    <property type="match status" value="1"/>
</dbReference>
<dbReference type="PROSITE" id="PS50017">
    <property type="entry name" value="DEATH_DOMAIN"/>
    <property type="match status" value="1"/>
</dbReference>
<dbReference type="STRING" id="35570.A0A1I8P9Z3"/>
<comment type="catalytic activity">
    <reaction evidence="9">
        <text>L-seryl-[protein] + ATP = O-phospho-L-seryl-[protein] + ADP + H(+)</text>
        <dbReference type="Rhea" id="RHEA:17989"/>
        <dbReference type="Rhea" id="RHEA-COMP:9863"/>
        <dbReference type="Rhea" id="RHEA-COMP:11604"/>
        <dbReference type="ChEBI" id="CHEBI:15378"/>
        <dbReference type="ChEBI" id="CHEBI:29999"/>
        <dbReference type="ChEBI" id="CHEBI:30616"/>
        <dbReference type="ChEBI" id="CHEBI:83421"/>
        <dbReference type="ChEBI" id="CHEBI:456216"/>
        <dbReference type="EC" id="2.7.11.1"/>
    </reaction>
</comment>
<dbReference type="PROSITE" id="PS50011">
    <property type="entry name" value="PROTEIN_KINASE_DOM"/>
    <property type="match status" value="1"/>
</dbReference>
<dbReference type="GO" id="GO:0005524">
    <property type="term" value="F:ATP binding"/>
    <property type="evidence" value="ECO:0007669"/>
    <property type="project" value="UniProtKB-UniRule"/>
</dbReference>
<evidence type="ECO:0000313" key="14">
    <source>
        <dbReference type="EnsemblMetazoa" id="SCAU006171-PA"/>
    </source>
</evidence>
<dbReference type="PROSITE" id="PS00107">
    <property type="entry name" value="PROTEIN_KINASE_ATP"/>
    <property type="match status" value="1"/>
</dbReference>
<dbReference type="SUPFAM" id="SSF56112">
    <property type="entry name" value="Protein kinase-like (PK-like)"/>
    <property type="match status" value="1"/>
</dbReference>
<dbReference type="AlphaFoldDB" id="A0A1I8P9Z3"/>
<dbReference type="PANTHER" id="PTHR27006">
    <property type="entry name" value="PROMASTIGOTE SURFACE ANTIGEN PROTEIN PSA"/>
    <property type="match status" value="1"/>
</dbReference>
<keyword evidence="7 10" id="KW-0067">ATP-binding</keyword>
<reference evidence="14" key="1">
    <citation type="submission" date="2020-05" db="UniProtKB">
        <authorList>
            <consortium name="EnsemblMetazoa"/>
        </authorList>
    </citation>
    <scope>IDENTIFICATION</scope>
    <source>
        <strain evidence="14">USDA</strain>
    </source>
</reference>
<keyword evidence="4" id="KW-0808">Transferase</keyword>
<name>A0A1I8P9Z3_STOCA</name>
<dbReference type="InterPro" id="IPR011029">
    <property type="entry name" value="DEATH-like_dom_sf"/>
</dbReference>
<feature type="domain" description="Protein kinase" evidence="12">
    <location>
        <begin position="229"/>
        <end position="506"/>
    </location>
</feature>
<keyword evidence="3" id="KW-0723">Serine/threonine-protein kinase</keyword>
<evidence type="ECO:0000256" key="11">
    <source>
        <dbReference type="SAM" id="MobiDB-lite"/>
    </source>
</evidence>
<protein>
    <recommendedName>
        <fullName evidence="2">non-specific serine/threonine protein kinase</fullName>
        <ecNumber evidence="2">2.7.11.1</ecNumber>
    </recommendedName>
</protein>
<dbReference type="FunFam" id="1.10.510.10:FF:000754">
    <property type="entry name" value="Interleukin-1 receptor-associated kinase"/>
    <property type="match status" value="1"/>
</dbReference>
<evidence type="ECO:0000256" key="9">
    <source>
        <dbReference type="ARBA" id="ARBA00048679"/>
    </source>
</evidence>
<evidence type="ECO:0000256" key="7">
    <source>
        <dbReference type="ARBA" id="ARBA00022840"/>
    </source>
</evidence>
<evidence type="ECO:0000259" key="12">
    <source>
        <dbReference type="PROSITE" id="PS50011"/>
    </source>
</evidence>
<evidence type="ECO:0000313" key="15">
    <source>
        <dbReference type="Proteomes" id="UP000095300"/>
    </source>
</evidence>
<dbReference type="KEGG" id="scac:106083619"/>
<dbReference type="InterPro" id="IPR017441">
    <property type="entry name" value="Protein_kinase_ATP_BS"/>
</dbReference>
<dbReference type="InterPro" id="IPR000488">
    <property type="entry name" value="Death_dom"/>
</dbReference>
<evidence type="ECO:0000256" key="5">
    <source>
        <dbReference type="ARBA" id="ARBA00022741"/>
    </source>
</evidence>
<dbReference type="Gene3D" id="1.10.510.10">
    <property type="entry name" value="Transferase(Phosphotransferase) domain 1"/>
    <property type="match status" value="1"/>
</dbReference>
<dbReference type="Gene3D" id="3.30.200.20">
    <property type="entry name" value="Phosphorylase Kinase, domain 1"/>
    <property type="match status" value="1"/>
</dbReference>
<dbReference type="InterPro" id="IPR000719">
    <property type="entry name" value="Prot_kinase_dom"/>
</dbReference>
<dbReference type="SMART" id="SM00005">
    <property type="entry name" value="DEATH"/>
    <property type="match status" value="1"/>
</dbReference>
<dbReference type="OrthoDB" id="4062651at2759"/>
<dbReference type="Proteomes" id="UP000095300">
    <property type="component" value="Unassembled WGS sequence"/>
</dbReference>
<dbReference type="GO" id="GO:0007165">
    <property type="term" value="P:signal transduction"/>
    <property type="evidence" value="ECO:0007669"/>
    <property type="project" value="InterPro"/>
</dbReference>
<dbReference type="InterPro" id="IPR011009">
    <property type="entry name" value="Kinase-like_dom_sf"/>
</dbReference>
<dbReference type="PROSITE" id="PS00108">
    <property type="entry name" value="PROTEIN_KINASE_ST"/>
    <property type="match status" value="1"/>
</dbReference>
<dbReference type="VEuPathDB" id="VectorBase:SCAU006171"/>
<keyword evidence="5 10" id="KW-0547">Nucleotide-binding</keyword>
<comment type="similarity">
    <text evidence="1">Belongs to the protein kinase superfamily. TKL Ser/Thr protein kinase family. Pelle subfamily.</text>
</comment>
<evidence type="ECO:0000256" key="10">
    <source>
        <dbReference type="PROSITE-ProRule" id="PRU10141"/>
    </source>
</evidence>
<dbReference type="SMART" id="SM00220">
    <property type="entry name" value="S_TKc"/>
    <property type="match status" value="1"/>
</dbReference>
<dbReference type="EC" id="2.7.11.1" evidence="2"/>
<dbReference type="GO" id="GO:0045087">
    <property type="term" value="P:innate immune response"/>
    <property type="evidence" value="ECO:0007669"/>
    <property type="project" value="UniProtKB-ARBA"/>
</dbReference>
<keyword evidence="15" id="KW-1185">Reference proteome</keyword>
<evidence type="ECO:0000256" key="3">
    <source>
        <dbReference type="ARBA" id="ARBA00022527"/>
    </source>
</evidence>
<dbReference type="InterPro" id="IPR008271">
    <property type="entry name" value="Ser/Thr_kinase_AS"/>
</dbReference>
<dbReference type="Gene3D" id="1.10.533.10">
    <property type="entry name" value="Death Domain, Fas"/>
    <property type="match status" value="1"/>
</dbReference>
<keyword evidence="6" id="KW-0418">Kinase</keyword>
<evidence type="ECO:0000256" key="1">
    <source>
        <dbReference type="ARBA" id="ARBA00008718"/>
    </source>
</evidence>
<dbReference type="Pfam" id="PF00069">
    <property type="entry name" value="Pkinase"/>
    <property type="match status" value="1"/>
</dbReference>
<gene>
    <name evidence="14" type="primary">106083619</name>
</gene>
<dbReference type="GO" id="GO:0004674">
    <property type="term" value="F:protein serine/threonine kinase activity"/>
    <property type="evidence" value="ECO:0007669"/>
    <property type="project" value="UniProtKB-KW"/>
</dbReference>
<evidence type="ECO:0000256" key="4">
    <source>
        <dbReference type="ARBA" id="ARBA00022679"/>
    </source>
</evidence>
<feature type="region of interest" description="Disordered" evidence="11">
    <location>
        <begin position="160"/>
        <end position="195"/>
    </location>
</feature>
<feature type="region of interest" description="Disordered" evidence="11">
    <location>
        <begin position="132"/>
        <end position="151"/>
    </location>
</feature>